<dbReference type="Pfam" id="PF00462">
    <property type="entry name" value="Glutaredoxin"/>
    <property type="match status" value="1"/>
</dbReference>
<dbReference type="PANTHER" id="PTHR43464">
    <property type="entry name" value="METHYLTRANSFERASE"/>
    <property type="match status" value="1"/>
</dbReference>
<dbReference type="Proteomes" id="UP000013827">
    <property type="component" value="Unassembled WGS sequence"/>
</dbReference>
<dbReference type="CDD" id="cd02440">
    <property type="entry name" value="AdoMet_MTases"/>
    <property type="match status" value="1"/>
</dbReference>
<evidence type="ECO:0000256" key="4">
    <source>
        <dbReference type="SAM" id="SignalP"/>
    </source>
</evidence>
<dbReference type="Gene3D" id="3.40.50.150">
    <property type="entry name" value="Vaccinia Virus protein VP39"/>
    <property type="match status" value="1"/>
</dbReference>
<evidence type="ECO:0000256" key="2">
    <source>
        <dbReference type="ARBA" id="ARBA00022679"/>
    </source>
</evidence>
<dbReference type="InterPro" id="IPR002109">
    <property type="entry name" value="Glutaredoxin"/>
</dbReference>
<proteinExistence type="predicted"/>
<dbReference type="InterPro" id="IPR036249">
    <property type="entry name" value="Thioredoxin-like_sf"/>
</dbReference>
<dbReference type="SUPFAM" id="SSF53335">
    <property type="entry name" value="S-adenosyl-L-methionine-dependent methyltransferases"/>
    <property type="match status" value="1"/>
</dbReference>
<keyword evidence="3" id="KW-0949">S-adenosyl-L-methionine</keyword>
<dbReference type="GeneID" id="17270434"/>
<protein>
    <recommendedName>
        <fullName evidence="5">Glutaredoxin domain-containing protein</fullName>
    </recommendedName>
</protein>
<keyword evidence="4" id="KW-0732">Signal</keyword>
<evidence type="ECO:0000256" key="1">
    <source>
        <dbReference type="ARBA" id="ARBA00022603"/>
    </source>
</evidence>
<keyword evidence="7" id="KW-1185">Reference proteome</keyword>
<dbReference type="HOGENOM" id="CLU_570412_0_0_1"/>
<dbReference type="AlphaFoldDB" id="A0A0D3JN04"/>
<name>A0A0D3JN04_EMIH1</name>
<dbReference type="GO" id="GO:0032259">
    <property type="term" value="P:methylation"/>
    <property type="evidence" value="ECO:0007669"/>
    <property type="project" value="UniProtKB-KW"/>
</dbReference>
<accession>A0A0D3JN04</accession>
<keyword evidence="1" id="KW-0489">Methyltransferase</keyword>
<dbReference type="Pfam" id="PF05724">
    <property type="entry name" value="TPMT"/>
    <property type="match status" value="1"/>
</dbReference>
<feature type="signal peptide" evidence="4">
    <location>
        <begin position="1"/>
        <end position="16"/>
    </location>
</feature>
<evidence type="ECO:0000313" key="7">
    <source>
        <dbReference type="Proteomes" id="UP000013827"/>
    </source>
</evidence>
<dbReference type="PANTHER" id="PTHR43464:SF19">
    <property type="entry name" value="UBIQUINONE BIOSYNTHESIS O-METHYLTRANSFERASE, MITOCHONDRIAL"/>
    <property type="match status" value="1"/>
</dbReference>
<evidence type="ECO:0000313" key="6">
    <source>
        <dbReference type="EnsemblProtists" id="EOD24889"/>
    </source>
</evidence>
<keyword evidence="2" id="KW-0808">Transferase</keyword>
<reference evidence="6" key="2">
    <citation type="submission" date="2024-10" db="UniProtKB">
        <authorList>
            <consortium name="EnsemblProtists"/>
        </authorList>
    </citation>
    <scope>IDENTIFICATION</scope>
</reference>
<sequence>MLPGLILAAAATRGLCGPSSLAARAPCPRRQLLSYVAFTAGRGAAPTPIHALVADVWQPVGHLAAGTPEAADWSVAALVRAATLQRRLIAEHACRLYPPLRTEKREHGLMRGVRLAIEAPPPSAGGAATYLPLPDCELGEATPAEMLRCGFAGAPGSGGGIYADYARRDSPPYDWLAVRRRLAEQTKAVEEEGGTASAFTLVAWPRCGFCTKARAELEARGIAYRHVVVDKYSPEHAELAMSTGRPSALPEEYFRSLDYAAGGVPWDLLGRPQPPVRNAFDEGAFGRRGTVILDCGCGAGDNANWLAERGHDVVGFDVSLSAVEMAQARAASVSARISAAGGATEFVAASATDLAGAARVQARASELGGFEVALDSAMLHCLDDDSQRAFVDGLRPLMRAGGKLFVGCFSDANPDPWSNPRRISESQLRSLLSTERGWHMVSLTSSWYERPSDRAASGRGAWTMAWWCVAEAVPVGPGE</sequence>
<dbReference type="InterPro" id="IPR029063">
    <property type="entry name" value="SAM-dependent_MTases_sf"/>
</dbReference>
<dbReference type="eggNOG" id="ENOG502SBYP">
    <property type="taxonomic scope" value="Eukaryota"/>
</dbReference>
<dbReference type="GO" id="GO:0008757">
    <property type="term" value="F:S-adenosylmethionine-dependent methyltransferase activity"/>
    <property type="evidence" value="ECO:0007669"/>
    <property type="project" value="InterPro"/>
</dbReference>
<dbReference type="PaxDb" id="2903-EOD24889"/>
<evidence type="ECO:0000256" key="3">
    <source>
        <dbReference type="ARBA" id="ARBA00022691"/>
    </source>
</evidence>
<feature type="domain" description="Glutaredoxin" evidence="5">
    <location>
        <begin position="200"/>
        <end position="247"/>
    </location>
</feature>
<dbReference type="InterPro" id="IPR008854">
    <property type="entry name" value="TPMT"/>
</dbReference>
<dbReference type="EnsemblProtists" id="EOD24889">
    <property type="protein sequence ID" value="EOD24889"/>
    <property type="gene ID" value="EMIHUDRAFT_238174"/>
</dbReference>
<organism evidence="6 7">
    <name type="scientific">Emiliania huxleyi (strain CCMP1516)</name>
    <dbReference type="NCBI Taxonomy" id="280463"/>
    <lineage>
        <taxon>Eukaryota</taxon>
        <taxon>Haptista</taxon>
        <taxon>Haptophyta</taxon>
        <taxon>Prymnesiophyceae</taxon>
        <taxon>Isochrysidales</taxon>
        <taxon>Noelaerhabdaceae</taxon>
        <taxon>Emiliania</taxon>
    </lineage>
</organism>
<dbReference type="SUPFAM" id="SSF52833">
    <property type="entry name" value="Thioredoxin-like"/>
    <property type="match status" value="1"/>
</dbReference>
<dbReference type="RefSeq" id="XP_005777318.1">
    <property type="nucleotide sequence ID" value="XM_005777261.1"/>
</dbReference>
<reference evidence="7" key="1">
    <citation type="journal article" date="2013" name="Nature">
        <title>Pan genome of the phytoplankton Emiliania underpins its global distribution.</title>
        <authorList>
            <person name="Read B.A."/>
            <person name="Kegel J."/>
            <person name="Klute M.J."/>
            <person name="Kuo A."/>
            <person name="Lefebvre S.C."/>
            <person name="Maumus F."/>
            <person name="Mayer C."/>
            <person name="Miller J."/>
            <person name="Monier A."/>
            <person name="Salamov A."/>
            <person name="Young J."/>
            <person name="Aguilar M."/>
            <person name="Claverie J.M."/>
            <person name="Frickenhaus S."/>
            <person name="Gonzalez K."/>
            <person name="Herman E.K."/>
            <person name="Lin Y.C."/>
            <person name="Napier J."/>
            <person name="Ogata H."/>
            <person name="Sarno A.F."/>
            <person name="Shmutz J."/>
            <person name="Schroeder D."/>
            <person name="de Vargas C."/>
            <person name="Verret F."/>
            <person name="von Dassow P."/>
            <person name="Valentin K."/>
            <person name="Van de Peer Y."/>
            <person name="Wheeler G."/>
            <person name="Dacks J.B."/>
            <person name="Delwiche C.F."/>
            <person name="Dyhrman S.T."/>
            <person name="Glockner G."/>
            <person name="John U."/>
            <person name="Richards T."/>
            <person name="Worden A.Z."/>
            <person name="Zhang X."/>
            <person name="Grigoriev I.V."/>
            <person name="Allen A.E."/>
            <person name="Bidle K."/>
            <person name="Borodovsky M."/>
            <person name="Bowler C."/>
            <person name="Brownlee C."/>
            <person name="Cock J.M."/>
            <person name="Elias M."/>
            <person name="Gladyshev V.N."/>
            <person name="Groth M."/>
            <person name="Guda C."/>
            <person name="Hadaegh A."/>
            <person name="Iglesias-Rodriguez M.D."/>
            <person name="Jenkins J."/>
            <person name="Jones B.M."/>
            <person name="Lawson T."/>
            <person name="Leese F."/>
            <person name="Lindquist E."/>
            <person name="Lobanov A."/>
            <person name="Lomsadze A."/>
            <person name="Malik S.B."/>
            <person name="Marsh M.E."/>
            <person name="Mackinder L."/>
            <person name="Mock T."/>
            <person name="Mueller-Roeber B."/>
            <person name="Pagarete A."/>
            <person name="Parker M."/>
            <person name="Probert I."/>
            <person name="Quesneville H."/>
            <person name="Raines C."/>
            <person name="Rensing S.A."/>
            <person name="Riano-Pachon D.M."/>
            <person name="Richier S."/>
            <person name="Rokitta S."/>
            <person name="Shiraiwa Y."/>
            <person name="Soanes D.M."/>
            <person name="van der Giezen M."/>
            <person name="Wahlund T.M."/>
            <person name="Williams B."/>
            <person name="Wilson W."/>
            <person name="Wolfe G."/>
            <person name="Wurch L.L."/>
        </authorList>
    </citation>
    <scope>NUCLEOTIDE SEQUENCE</scope>
</reference>
<evidence type="ECO:0000259" key="5">
    <source>
        <dbReference type="Pfam" id="PF00462"/>
    </source>
</evidence>
<feature type="chain" id="PRO_5044265024" description="Glutaredoxin domain-containing protein" evidence="4">
    <location>
        <begin position="17"/>
        <end position="479"/>
    </location>
</feature>
<dbReference type="KEGG" id="ehx:EMIHUDRAFT_238174"/>